<dbReference type="InterPro" id="IPR036420">
    <property type="entry name" value="BRCT_dom_sf"/>
</dbReference>
<proteinExistence type="predicted"/>
<evidence type="ECO:0000259" key="1">
    <source>
        <dbReference type="Pfam" id="PF00533"/>
    </source>
</evidence>
<dbReference type="SUPFAM" id="SSF52113">
    <property type="entry name" value="BRCT domain"/>
    <property type="match status" value="1"/>
</dbReference>
<protein>
    <recommendedName>
        <fullName evidence="1">BRCT domain-containing protein</fullName>
    </recommendedName>
</protein>
<dbReference type="Proteomes" id="UP000629611">
    <property type="component" value="Unassembled WGS sequence"/>
</dbReference>
<organism evidence="2 3">
    <name type="scientific">Pseudomonas syringae</name>
    <dbReference type="NCBI Taxonomy" id="317"/>
    <lineage>
        <taxon>Bacteria</taxon>
        <taxon>Pseudomonadati</taxon>
        <taxon>Pseudomonadota</taxon>
        <taxon>Gammaproteobacteria</taxon>
        <taxon>Pseudomonadales</taxon>
        <taxon>Pseudomonadaceae</taxon>
        <taxon>Pseudomonas</taxon>
    </lineage>
</organism>
<accession>A0AAW4E9J4</accession>
<dbReference type="AlphaFoldDB" id="A0AAW4E9J4"/>
<dbReference type="Pfam" id="PF00533">
    <property type="entry name" value="BRCT"/>
    <property type="match status" value="1"/>
</dbReference>
<gene>
    <name evidence="2" type="ORF">YA0595_28815</name>
</gene>
<reference evidence="2" key="1">
    <citation type="submission" date="2020-12" db="EMBL/GenBank/DDBJ databases">
        <title>Comparative genomic insights into the epidemiology and virulence of plant pathogenic Pseudomonads from Turkey.</title>
        <authorList>
            <person name="Dillon M."/>
            <person name="Ruiz-Bedoya T."/>
            <person name="Bendalovic-Torma C."/>
            <person name="Guttman K.M."/>
            <person name="Kwak H."/>
            <person name="Middleton M.A."/>
            <person name="Wang P.W."/>
            <person name="Horuz S."/>
            <person name="Aysan Y."/>
            <person name="Guttman D.S."/>
        </authorList>
    </citation>
    <scope>NUCLEOTIDE SEQUENCE</scope>
    <source>
        <strain evidence="2">CT_2_2</strain>
    </source>
</reference>
<sequence>MQGRSTQDTFPKTFKKERIIEFLSGEEHLLNDAAPPPPLPKKSPDQIAREAALIDRKVPQLPSGGPNQIVFTGFNAAIRVELEEKATQFGLKVMKTPGKNLTFLCYGENAGPTKVEKALDAGSFIIDADEFLSLISTGELP</sequence>
<dbReference type="EMBL" id="JAEIKK010000140">
    <property type="protein sequence ID" value="MBI6717146.1"/>
    <property type="molecule type" value="Genomic_DNA"/>
</dbReference>
<dbReference type="Gene3D" id="3.40.50.10190">
    <property type="entry name" value="BRCT domain"/>
    <property type="match status" value="1"/>
</dbReference>
<feature type="domain" description="BRCT" evidence="1">
    <location>
        <begin position="69"/>
        <end position="135"/>
    </location>
</feature>
<evidence type="ECO:0000313" key="3">
    <source>
        <dbReference type="Proteomes" id="UP000629611"/>
    </source>
</evidence>
<evidence type="ECO:0000313" key="2">
    <source>
        <dbReference type="EMBL" id="MBI6717146.1"/>
    </source>
</evidence>
<comment type="caution">
    <text evidence="2">The sequence shown here is derived from an EMBL/GenBank/DDBJ whole genome shotgun (WGS) entry which is preliminary data.</text>
</comment>
<dbReference type="InterPro" id="IPR001357">
    <property type="entry name" value="BRCT_dom"/>
</dbReference>
<name>A0AAW4E9J4_PSESX</name>